<dbReference type="GO" id="GO:0016780">
    <property type="term" value="F:phosphotransferase activity, for other substituted phosphate groups"/>
    <property type="evidence" value="ECO:0007669"/>
    <property type="project" value="TreeGrafter"/>
</dbReference>
<keyword evidence="3" id="KW-1133">Transmembrane helix</keyword>
<dbReference type="GO" id="GO:0000271">
    <property type="term" value="P:polysaccharide biosynthetic process"/>
    <property type="evidence" value="ECO:0007669"/>
    <property type="project" value="UniProtKB-KW"/>
</dbReference>
<evidence type="ECO:0000256" key="2">
    <source>
        <dbReference type="ARBA" id="ARBA00023169"/>
    </source>
</evidence>
<protein>
    <submittedName>
        <fullName evidence="5">Sugar transferase</fullName>
    </submittedName>
</protein>
<proteinExistence type="inferred from homology"/>
<reference evidence="5 6" key="1">
    <citation type="submission" date="2019-09" db="EMBL/GenBank/DDBJ databases">
        <title>Segnochrobactrum spirostomi gen. nov., sp. nov., isolated from the ciliate Spirostomum cf. yagiui and description of a novel family, Segnochrobactraceae fam. nov. within the order Rhizobiales of the class Alphaproteobacteria.</title>
        <authorList>
            <person name="Akter S."/>
            <person name="Shazib S.U.A."/>
            <person name="Shin M.K."/>
        </authorList>
    </citation>
    <scope>NUCLEOTIDE SEQUENCE [LARGE SCALE GENOMIC DNA]</scope>
    <source>
        <strain evidence="5 6">Sp-1</strain>
    </source>
</reference>
<organism evidence="5 6">
    <name type="scientific">Segnochrobactrum spirostomi</name>
    <dbReference type="NCBI Taxonomy" id="2608987"/>
    <lineage>
        <taxon>Bacteria</taxon>
        <taxon>Pseudomonadati</taxon>
        <taxon>Pseudomonadota</taxon>
        <taxon>Alphaproteobacteria</taxon>
        <taxon>Hyphomicrobiales</taxon>
        <taxon>Segnochrobactraceae</taxon>
        <taxon>Segnochrobactrum</taxon>
    </lineage>
</organism>
<comment type="similarity">
    <text evidence="1">Belongs to the bacterial sugar transferase family.</text>
</comment>
<keyword evidence="6" id="KW-1185">Reference proteome</keyword>
<dbReference type="PANTHER" id="PTHR30576">
    <property type="entry name" value="COLANIC BIOSYNTHESIS UDP-GLUCOSE LIPID CARRIER TRANSFERASE"/>
    <property type="match status" value="1"/>
</dbReference>
<feature type="transmembrane region" description="Helical" evidence="3">
    <location>
        <begin position="7"/>
        <end position="28"/>
    </location>
</feature>
<sequence>MKRLLDIVFSITGLVVGVPVMLVCAVLIRLDSPGNPLFAQIRVGRNGRLFVCYKLRTMRAGTPNVATHEASRASVTRIGQVLRKTKLDELPQLWNVLVGEMSLVGPRPCLPSQVALIEARRARGVLALRPGITGIAQVAGVDMSDPERLAVLDARYVGDHSLVTYFTLLFRTVFGAGRGDRVAS</sequence>
<feature type="domain" description="Bacterial sugar transferase" evidence="4">
    <location>
        <begin position="2"/>
        <end position="174"/>
    </location>
</feature>
<gene>
    <name evidence="5" type="ORF">F0357_17020</name>
</gene>
<evidence type="ECO:0000256" key="3">
    <source>
        <dbReference type="SAM" id="Phobius"/>
    </source>
</evidence>
<dbReference type="Pfam" id="PF02397">
    <property type="entry name" value="Bac_transf"/>
    <property type="match status" value="1"/>
</dbReference>
<dbReference type="RefSeq" id="WP_153484797.1">
    <property type="nucleotide sequence ID" value="NZ_VWNA01000001.1"/>
</dbReference>
<dbReference type="Proteomes" id="UP000332515">
    <property type="component" value="Unassembled WGS sequence"/>
</dbReference>
<dbReference type="AlphaFoldDB" id="A0A6A7Y696"/>
<keyword evidence="3" id="KW-0812">Transmembrane</keyword>
<evidence type="ECO:0000256" key="1">
    <source>
        <dbReference type="ARBA" id="ARBA00006464"/>
    </source>
</evidence>
<keyword evidence="5" id="KW-0808">Transferase</keyword>
<dbReference type="EMBL" id="VWNA01000001">
    <property type="protein sequence ID" value="MQT14316.1"/>
    <property type="molecule type" value="Genomic_DNA"/>
</dbReference>
<dbReference type="PANTHER" id="PTHR30576:SF10">
    <property type="entry name" value="SLL5057 PROTEIN"/>
    <property type="match status" value="1"/>
</dbReference>
<keyword evidence="2" id="KW-0270">Exopolysaccharide synthesis</keyword>
<dbReference type="InterPro" id="IPR003362">
    <property type="entry name" value="Bact_transf"/>
</dbReference>
<evidence type="ECO:0000259" key="4">
    <source>
        <dbReference type="Pfam" id="PF02397"/>
    </source>
</evidence>
<name>A0A6A7Y696_9HYPH</name>
<comment type="caution">
    <text evidence="5">The sequence shown here is derived from an EMBL/GenBank/DDBJ whole genome shotgun (WGS) entry which is preliminary data.</text>
</comment>
<keyword evidence="3" id="KW-0472">Membrane</keyword>
<accession>A0A6A7Y696</accession>
<evidence type="ECO:0000313" key="5">
    <source>
        <dbReference type="EMBL" id="MQT14316.1"/>
    </source>
</evidence>
<evidence type="ECO:0000313" key="6">
    <source>
        <dbReference type="Proteomes" id="UP000332515"/>
    </source>
</evidence>